<dbReference type="RefSeq" id="WP_281044363.1">
    <property type="nucleotide sequence ID" value="NZ_JARYGZ010000001.1"/>
</dbReference>
<dbReference type="Proteomes" id="UP001160625">
    <property type="component" value="Unassembled WGS sequence"/>
</dbReference>
<feature type="domain" description="Non-reducing end beta-L-arabinofuranosidase-like GH127 catalytic" evidence="2">
    <location>
        <begin position="338"/>
        <end position="445"/>
    </location>
</feature>
<organism evidence="4 5">
    <name type="scientific">Sphingomonas oryzagri</name>
    <dbReference type="NCBI Taxonomy" id="3042314"/>
    <lineage>
        <taxon>Bacteria</taxon>
        <taxon>Pseudomonadati</taxon>
        <taxon>Pseudomonadota</taxon>
        <taxon>Alphaproteobacteria</taxon>
        <taxon>Sphingomonadales</taxon>
        <taxon>Sphingomonadaceae</taxon>
        <taxon>Sphingomonas</taxon>
    </lineage>
</organism>
<protein>
    <submittedName>
        <fullName evidence="4">Glycoside hydrolase family 127 protein</fullName>
    </submittedName>
</protein>
<dbReference type="Pfam" id="PF07944">
    <property type="entry name" value="Beta-AFase-like_GH127_cat"/>
    <property type="match status" value="2"/>
</dbReference>
<evidence type="ECO:0000259" key="3">
    <source>
        <dbReference type="Pfam" id="PF20736"/>
    </source>
</evidence>
<dbReference type="SUPFAM" id="SSF48208">
    <property type="entry name" value="Six-hairpin glycosidases"/>
    <property type="match status" value="1"/>
</dbReference>
<evidence type="ECO:0000313" key="5">
    <source>
        <dbReference type="Proteomes" id="UP001160625"/>
    </source>
</evidence>
<dbReference type="Pfam" id="PF20736">
    <property type="entry name" value="Glyco_hydro127M"/>
    <property type="match status" value="1"/>
</dbReference>
<dbReference type="InterPro" id="IPR008928">
    <property type="entry name" value="6-hairpin_glycosidase_sf"/>
</dbReference>
<feature type="chain" id="PRO_5046390479" evidence="1">
    <location>
        <begin position="37"/>
        <end position="686"/>
    </location>
</feature>
<gene>
    <name evidence="4" type="ORF">QGN17_10180</name>
</gene>
<evidence type="ECO:0000256" key="1">
    <source>
        <dbReference type="SAM" id="SignalP"/>
    </source>
</evidence>
<dbReference type="PANTHER" id="PTHR31151">
    <property type="entry name" value="PROLINE-TRNA LIGASE (DUF1680)"/>
    <property type="match status" value="1"/>
</dbReference>
<name>A0ABT6N1I6_9SPHN</name>
<dbReference type="InterPro" id="IPR012878">
    <property type="entry name" value="Beta-AFase-like_GH127_cat"/>
</dbReference>
<feature type="domain" description="Non-reducing end beta-L-arabinofuranosidase-like GH127 catalytic" evidence="2">
    <location>
        <begin position="135"/>
        <end position="245"/>
    </location>
</feature>
<evidence type="ECO:0000313" key="4">
    <source>
        <dbReference type="EMBL" id="MDH7639097.1"/>
    </source>
</evidence>
<comment type="caution">
    <text evidence="4">The sequence shown here is derived from an EMBL/GenBank/DDBJ whole genome shotgun (WGS) entry which is preliminary data.</text>
</comment>
<feature type="domain" description="Non-reducing end beta-L-arabinofuranosidase-like GH127 middle" evidence="3">
    <location>
        <begin position="458"/>
        <end position="551"/>
    </location>
</feature>
<keyword evidence="1" id="KW-0732">Signal</keyword>
<keyword evidence="5" id="KW-1185">Reference proteome</keyword>
<keyword evidence="4" id="KW-0378">Hydrolase</keyword>
<dbReference type="InterPro" id="IPR049046">
    <property type="entry name" value="Beta-AFase-like_GH127_middle"/>
</dbReference>
<proteinExistence type="predicted"/>
<dbReference type="EMBL" id="JARYGZ010000001">
    <property type="protein sequence ID" value="MDH7639097.1"/>
    <property type="molecule type" value="Genomic_DNA"/>
</dbReference>
<sequence length="686" mass="75044">MNDCKFFGAGFTRRALLRSCSYLSVATWLAPGLARADPALPAATVPHPAPPRAPGQNRAPLAGQPFLPLPSGSIRPAGWLERQMRIQADGMGGRLDETWPDVGPNSGWLGGTGESWERGPYFVDGLLPLAWALDDPALKAKAQRFIDWTLDHPQPDGMFGPTSNDDWWPRMVMLKVLIQYHELTDDPRVIPLMRRYFAHQLKALPARPLKDWGRFRWQDELVAVLWLYNRTGDASLLQLAELLRAQGWNWQAEYADFPFKAKLSAEELGLDESKGGNSANGLSDRTLSAHGVNNAMGVKTSPLWSIVSGRATDRDAIKAELAVLDRYHGLPIGIFSADEHLAGTSPSQGIETCAIVEMMYSLELALAITGDAAIADRIERIAYNALPAAFTDDMWAHQYDQQPNQIKCSLAKGPWTTNGPEANLFGLEPHFGCCTANFHQGWPKLNASLWMATAGGGLAAMLYAPCTVSTVVGDVPLRIEQATDYPFRDTVSIALHPEREVAFPLVLRVPGWARSAKISINGAPAHAASSRGFVTIRRSWRAGDRVEASFDVATRRVETADGASTVEHGALLYVLPIEENWEKWRPRGLTADWQVYPASPWNVGLAPDASLHRTERAVSPTPFSRRSPAAVVTTSGQAVPEWIEAHGGYAEPPPRGLTGNGDQRPLTLIPYGAAKLRITAFPTLTV</sequence>
<reference evidence="4" key="1">
    <citation type="submission" date="2023-04" db="EMBL/GenBank/DDBJ databases">
        <title>Sphingomonas sp. MAHUQ-71 isolated from rice field.</title>
        <authorList>
            <person name="Huq M.A."/>
        </authorList>
    </citation>
    <scope>NUCLEOTIDE SEQUENCE</scope>
    <source>
        <strain evidence="4">MAHUQ-71</strain>
    </source>
</reference>
<accession>A0ABT6N1I6</accession>
<feature type="signal peptide" evidence="1">
    <location>
        <begin position="1"/>
        <end position="36"/>
    </location>
</feature>
<dbReference type="GO" id="GO:0016787">
    <property type="term" value="F:hydrolase activity"/>
    <property type="evidence" value="ECO:0007669"/>
    <property type="project" value="UniProtKB-KW"/>
</dbReference>
<dbReference type="PANTHER" id="PTHR31151:SF0">
    <property type="entry name" value="PROLINE-TRNA LIGASE (DUF1680)"/>
    <property type="match status" value="1"/>
</dbReference>
<evidence type="ECO:0000259" key="2">
    <source>
        <dbReference type="Pfam" id="PF07944"/>
    </source>
</evidence>